<dbReference type="EMBL" id="VSSQ01001221">
    <property type="protein sequence ID" value="MPM06364.1"/>
    <property type="molecule type" value="Genomic_DNA"/>
</dbReference>
<reference evidence="2" key="1">
    <citation type="submission" date="2019-08" db="EMBL/GenBank/DDBJ databases">
        <authorList>
            <person name="Kucharzyk K."/>
            <person name="Murdoch R.W."/>
            <person name="Higgins S."/>
            <person name="Loffler F."/>
        </authorList>
    </citation>
    <scope>NUCLEOTIDE SEQUENCE</scope>
</reference>
<protein>
    <recommendedName>
        <fullName evidence="1">ABC-three component systems C-terminal domain-containing protein</fullName>
    </recommendedName>
</protein>
<proteinExistence type="predicted"/>
<evidence type="ECO:0000259" key="1">
    <source>
        <dbReference type="Pfam" id="PF20282"/>
    </source>
</evidence>
<feature type="domain" description="ABC-three component systems C-terminal" evidence="1">
    <location>
        <begin position="186"/>
        <end position="321"/>
    </location>
</feature>
<accession>A0A644WWE7</accession>
<dbReference type="Pfam" id="PF20282">
    <property type="entry name" value="CTD6"/>
    <property type="match status" value="1"/>
</dbReference>
<dbReference type="InterPro" id="IPR046914">
    <property type="entry name" value="ABC-3C_CTD6"/>
</dbReference>
<evidence type="ECO:0000313" key="2">
    <source>
        <dbReference type="EMBL" id="MPM06364.1"/>
    </source>
</evidence>
<dbReference type="AlphaFoldDB" id="A0A644WWE7"/>
<comment type="caution">
    <text evidence="2">The sequence shown here is derived from an EMBL/GenBank/DDBJ whole genome shotgun (WGS) entry which is preliminary data.</text>
</comment>
<organism evidence="2">
    <name type="scientific">bioreactor metagenome</name>
    <dbReference type="NCBI Taxonomy" id="1076179"/>
    <lineage>
        <taxon>unclassified sequences</taxon>
        <taxon>metagenomes</taxon>
        <taxon>ecological metagenomes</taxon>
    </lineage>
</organism>
<gene>
    <name evidence="2" type="ORF">SDC9_52663</name>
</gene>
<name>A0A644WWE7_9ZZZZ</name>
<sequence>MSELVFATVLLEIKNAFKDTVADPDLIELLYDAVALPAGLTNSNGSAITVTKGMASKIMNREKGGNPLKAIRNASQEKRVKDTIVDYFRSSVVNRFLPGMEDEVIFHLRGVIKSDKKISDSRKYELTQYGQKNTLAEFLANVFLYSLTRDNVLASDNESASTEELDEYKKHPLEPIEIPEAVIMEERKYATALAAAYGELEGIENFDLSMLSAYSRCQKHFSEQRSYYFAAEAVRRGTRDIYRKNDPDQFEILKDETYEGVKEVWAEEYKTGLERLRKVLSQASITRVDRCWLSRDTDWIGNSQKKGICHFLVKEDKLSGWVRKDAEQVI</sequence>